<evidence type="ECO:0000313" key="6">
    <source>
        <dbReference type="EMBL" id="MCC0176161.1"/>
    </source>
</evidence>
<evidence type="ECO:0000256" key="1">
    <source>
        <dbReference type="ARBA" id="ARBA00010333"/>
    </source>
</evidence>
<keyword evidence="3" id="KW-0732">Signal</keyword>
<reference evidence="6" key="1">
    <citation type="journal article" date="2021" name="Antonie Van Leeuwenhoek">
        <title>Draft genome and description of Waterburya agarophytonicola gen. nov. sp. nov. (Pleurocapsales, Cyanobacteria): a seaweed symbiont.</title>
        <authorList>
            <person name="Bonthond G."/>
            <person name="Shalygin S."/>
            <person name="Bayer T."/>
            <person name="Weinberger F."/>
        </authorList>
    </citation>
    <scope>NUCLEOTIDE SEQUENCE</scope>
    <source>
        <strain evidence="6">KI4</strain>
    </source>
</reference>
<evidence type="ECO:0000256" key="3">
    <source>
        <dbReference type="ARBA" id="ARBA00022729"/>
    </source>
</evidence>
<evidence type="ECO:0000259" key="5">
    <source>
        <dbReference type="SMART" id="SM00062"/>
    </source>
</evidence>
<dbReference type="InterPro" id="IPR018313">
    <property type="entry name" value="SBP_3_CS"/>
</dbReference>
<dbReference type="SMART" id="SM00062">
    <property type="entry name" value="PBPb"/>
    <property type="match status" value="1"/>
</dbReference>
<dbReference type="PANTHER" id="PTHR30085:SF7">
    <property type="entry name" value="AMINO-ACID ABC TRANSPORTER-BINDING PROTEIN YHDW-RELATED"/>
    <property type="match status" value="1"/>
</dbReference>
<dbReference type="CDD" id="cd13692">
    <property type="entry name" value="PBP2_BztA"/>
    <property type="match status" value="1"/>
</dbReference>
<dbReference type="EMBL" id="JADWDC010000007">
    <property type="protein sequence ID" value="MCC0176161.1"/>
    <property type="molecule type" value="Genomic_DNA"/>
</dbReference>
<sequence>MFAWTTLRQKFSPLCLILIVTAIGNGCSSNSNRTKNSNNDLNGLTNADSRLATVTKRGKLICGVNGQLPGFSSVDSNGQYSGLDVDLCKAIAAALFDDPTKVEYRNLNAEERFSAVTSGKVDLLSRNTTWTLSRDTSLGMEFAPTTFYDGQGLLTTQASGIKTLEDLDNKSVCVLSGTTNQQNLADRMRRLSLNYSPIVFEDADLLYKAYETGSCDAATSDRSQLTIRRQEFALPDDHLVLSEVLSKEPLGPLVANGDSQWFDVVKWVIYALIEAEELGINSQNIDRFAQTKNPPIKRFLFAESVENNLGLNNDFALRIIKHVGNYGEIYDRNIGKPFNFERGLNALWKDGGLMHAPPFR</sequence>
<proteinExistence type="inferred from homology"/>
<dbReference type="RefSeq" id="WP_229639196.1">
    <property type="nucleotide sequence ID" value="NZ_JADWDC010000007.1"/>
</dbReference>
<comment type="caution">
    <text evidence="6">The sequence shown here is derived from an EMBL/GenBank/DDBJ whole genome shotgun (WGS) entry which is preliminary data.</text>
</comment>
<dbReference type="SUPFAM" id="SSF53850">
    <property type="entry name" value="Periplasmic binding protein-like II"/>
    <property type="match status" value="1"/>
</dbReference>
<accession>A0A964BQ99</accession>
<dbReference type="InterPro" id="IPR051455">
    <property type="entry name" value="Bact_solute-bind_prot3"/>
</dbReference>
<dbReference type="GO" id="GO:0006865">
    <property type="term" value="P:amino acid transport"/>
    <property type="evidence" value="ECO:0007669"/>
    <property type="project" value="TreeGrafter"/>
</dbReference>
<feature type="domain" description="Solute-binding protein family 3/N-terminal" evidence="5">
    <location>
        <begin position="59"/>
        <end position="287"/>
    </location>
</feature>
<keyword evidence="7" id="KW-1185">Reference proteome</keyword>
<organism evidence="6 7">
    <name type="scientific">Waterburya agarophytonicola KI4</name>
    <dbReference type="NCBI Taxonomy" id="2874699"/>
    <lineage>
        <taxon>Bacteria</taxon>
        <taxon>Bacillati</taxon>
        <taxon>Cyanobacteriota</taxon>
        <taxon>Cyanophyceae</taxon>
        <taxon>Pleurocapsales</taxon>
        <taxon>Hyellaceae</taxon>
        <taxon>Waterburya</taxon>
        <taxon>Waterburya agarophytonicola</taxon>
    </lineage>
</organism>
<evidence type="ECO:0000256" key="4">
    <source>
        <dbReference type="RuleBase" id="RU003744"/>
    </source>
</evidence>
<dbReference type="InterPro" id="IPR001638">
    <property type="entry name" value="Solute-binding_3/MltF_N"/>
</dbReference>
<protein>
    <submittedName>
        <fullName evidence="6">Amino acid ABC transporter substrate-binding protein</fullName>
    </submittedName>
</protein>
<evidence type="ECO:0000313" key="7">
    <source>
        <dbReference type="Proteomes" id="UP000729733"/>
    </source>
</evidence>
<comment type="similarity">
    <text evidence="1 4">Belongs to the bacterial solute-binding protein 3 family.</text>
</comment>
<keyword evidence="2" id="KW-0813">Transport</keyword>
<dbReference type="Proteomes" id="UP000729733">
    <property type="component" value="Unassembled WGS sequence"/>
</dbReference>
<dbReference type="AlphaFoldDB" id="A0A964BQ99"/>
<dbReference type="Pfam" id="PF00497">
    <property type="entry name" value="SBP_bac_3"/>
    <property type="match status" value="1"/>
</dbReference>
<evidence type="ECO:0000256" key="2">
    <source>
        <dbReference type="ARBA" id="ARBA00022448"/>
    </source>
</evidence>
<gene>
    <name evidence="6" type="ORF">I4641_04095</name>
</gene>
<dbReference type="PROSITE" id="PS01039">
    <property type="entry name" value="SBP_BACTERIAL_3"/>
    <property type="match status" value="1"/>
</dbReference>
<name>A0A964BQ99_9CYAN</name>
<dbReference type="Gene3D" id="3.40.190.10">
    <property type="entry name" value="Periplasmic binding protein-like II"/>
    <property type="match status" value="2"/>
</dbReference>
<dbReference type="PANTHER" id="PTHR30085">
    <property type="entry name" value="AMINO ACID ABC TRANSPORTER PERMEASE"/>
    <property type="match status" value="1"/>
</dbReference>